<dbReference type="Proteomes" id="UP000005408">
    <property type="component" value="Unassembled WGS sequence"/>
</dbReference>
<dbReference type="GO" id="GO:0046872">
    <property type="term" value="F:metal ion binding"/>
    <property type="evidence" value="ECO:0007669"/>
    <property type="project" value="UniProtKB-KW"/>
</dbReference>
<dbReference type="GO" id="GO:0070492">
    <property type="term" value="F:oligosaccharide binding"/>
    <property type="evidence" value="ECO:0007669"/>
    <property type="project" value="TreeGrafter"/>
</dbReference>
<accession>A0A8W8JNV4</accession>
<dbReference type="SUPFAM" id="SSF56496">
    <property type="entry name" value="Fibrinogen C-terminal domain-like"/>
    <property type="match status" value="1"/>
</dbReference>
<dbReference type="Gene3D" id="3.90.215.10">
    <property type="entry name" value="Gamma Fibrinogen, chain A, domain 1"/>
    <property type="match status" value="1"/>
</dbReference>
<evidence type="ECO:0000256" key="4">
    <source>
        <dbReference type="ARBA" id="ARBA00023157"/>
    </source>
</evidence>
<dbReference type="PROSITE" id="PS51406">
    <property type="entry name" value="FIBRINOGEN_C_2"/>
    <property type="match status" value="1"/>
</dbReference>
<keyword evidence="1" id="KW-0479">Metal-binding</keyword>
<keyword evidence="4" id="KW-1015">Disulfide bond</keyword>
<organism evidence="6 7">
    <name type="scientific">Magallana gigas</name>
    <name type="common">Pacific oyster</name>
    <name type="synonym">Crassostrea gigas</name>
    <dbReference type="NCBI Taxonomy" id="29159"/>
    <lineage>
        <taxon>Eukaryota</taxon>
        <taxon>Metazoa</taxon>
        <taxon>Spiralia</taxon>
        <taxon>Lophotrochozoa</taxon>
        <taxon>Mollusca</taxon>
        <taxon>Bivalvia</taxon>
        <taxon>Autobranchia</taxon>
        <taxon>Pteriomorphia</taxon>
        <taxon>Ostreida</taxon>
        <taxon>Ostreoidea</taxon>
        <taxon>Ostreidae</taxon>
        <taxon>Magallana</taxon>
    </lineage>
</organism>
<dbReference type="InterPro" id="IPR014716">
    <property type="entry name" value="Fibrinogen_a/b/g_C_1"/>
</dbReference>
<name>A0A8W8JNV4_MAGGI</name>
<dbReference type="AlphaFoldDB" id="A0A8W8JNV4"/>
<protein>
    <recommendedName>
        <fullName evidence="5">Fibrinogen C-terminal domain-containing protein</fullName>
    </recommendedName>
</protein>
<dbReference type="PANTHER" id="PTHR16146:SF46">
    <property type="entry name" value="INTELECTIN-1A-RELATED"/>
    <property type="match status" value="1"/>
</dbReference>
<evidence type="ECO:0000313" key="7">
    <source>
        <dbReference type="Proteomes" id="UP000005408"/>
    </source>
</evidence>
<evidence type="ECO:0000313" key="6">
    <source>
        <dbReference type="EnsemblMetazoa" id="G20392.2:cds"/>
    </source>
</evidence>
<keyword evidence="3" id="KW-0106">Calcium</keyword>
<evidence type="ECO:0000256" key="3">
    <source>
        <dbReference type="ARBA" id="ARBA00022837"/>
    </source>
</evidence>
<dbReference type="PANTHER" id="PTHR16146">
    <property type="entry name" value="INTELECTIN"/>
    <property type="match status" value="1"/>
</dbReference>
<dbReference type="NCBIfam" id="NF040941">
    <property type="entry name" value="GGGWT_bact"/>
    <property type="match status" value="1"/>
</dbReference>
<dbReference type="InterPro" id="IPR002181">
    <property type="entry name" value="Fibrinogen_a/b/g_C_dom"/>
</dbReference>
<evidence type="ECO:0000259" key="5">
    <source>
        <dbReference type="PROSITE" id="PS51406"/>
    </source>
</evidence>
<keyword evidence="2" id="KW-0430">Lectin</keyword>
<dbReference type="GO" id="GO:0005615">
    <property type="term" value="C:extracellular space"/>
    <property type="evidence" value="ECO:0007669"/>
    <property type="project" value="TreeGrafter"/>
</dbReference>
<evidence type="ECO:0000256" key="1">
    <source>
        <dbReference type="ARBA" id="ARBA00022723"/>
    </source>
</evidence>
<sequence length="104" mass="11350">MLIIKLEEIENNMQAKINTGIEDVTTDIIKNFTRILANKLACASNETVISGSSCADILKRFPNTKGKDGVYNIIDVSNKMKAVYCDMTTDNGGWTVISLSSSSL</sequence>
<dbReference type="Pfam" id="PF00147">
    <property type="entry name" value="Fibrinogen_C"/>
    <property type="match status" value="1"/>
</dbReference>
<keyword evidence="7" id="KW-1185">Reference proteome</keyword>
<proteinExistence type="predicted"/>
<feature type="domain" description="Fibrinogen C-terminal" evidence="5">
    <location>
        <begin position="45"/>
        <end position="104"/>
    </location>
</feature>
<dbReference type="EnsemblMetazoa" id="G20392.2">
    <property type="protein sequence ID" value="G20392.2:cds"/>
    <property type="gene ID" value="G20392"/>
</dbReference>
<evidence type="ECO:0000256" key="2">
    <source>
        <dbReference type="ARBA" id="ARBA00022734"/>
    </source>
</evidence>
<reference evidence="6" key="1">
    <citation type="submission" date="2022-08" db="UniProtKB">
        <authorList>
            <consortium name="EnsemblMetazoa"/>
        </authorList>
    </citation>
    <scope>IDENTIFICATION</scope>
    <source>
        <strain evidence="6">05x7-T-G4-1.051#20</strain>
    </source>
</reference>
<dbReference type="InterPro" id="IPR036056">
    <property type="entry name" value="Fibrinogen-like_C"/>
</dbReference>